<accession>X6NGG3</accession>
<dbReference type="InterPro" id="IPR050315">
    <property type="entry name" value="FAD-oxidoreductase_2"/>
</dbReference>
<comment type="caution">
    <text evidence="7">The sequence shown here is derived from an EMBL/GenBank/DDBJ whole genome shotgun (WGS) entry which is preliminary data.</text>
</comment>
<keyword evidence="2" id="KW-0285">Flavoprotein</keyword>
<dbReference type="EMBL" id="ASPP01008576">
    <property type="protein sequence ID" value="ETO25385.1"/>
    <property type="molecule type" value="Genomic_DNA"/>
</dbReference>
<dbReference type="Gene3D" id="3.50.50.60">
    <property type="entry name" value="FAD/NAD(P)-binding domain"/>
    <property type="match status" value="1"/>
</dbReference>
<evidence type="ECO:0000256" key="2">
    <source>
        <dbReference type="ARBA" id="ARBA00022630"/>
    </source>
</evidence>
<comment type="cofactor">
    <cofactor evidence="1">
        <name>FAD</name>
        <dbReference type="ChEBI" id="CHEBI:57692"/>
    </cofactor>
</comment>
<name>X6NGG3_RETFI</name>
<evidence type="ECO:0000313" key="7">
    <source>
        <dbReference type="EMBL" id="ETO25385.1"/>
    </source>
</evidence>
<evidence type="ECO:0000256" key="3">
    <source>
        <dbReference type="ARBA" id="ARBA00022827"/>
    </source>
</evidence>
<dbReference type="GO" id="GO:0016491">
    <property type="term" value="F:oxidoreductase activity"/>
    <property type="evidence" value="ECO:0007669"/>
    <property type="project" value="UniProtKB-KW"/>
</dbReference>
<dbReference type="PANTHER" id="PTHR43400">
    <property type="entry name" value="FUMARATE REDUCTASE"/>
    <property type="match status" value="1"/>
</dbReference>
<dbReference type="OrthoDB" id="10252157at2759"/>
<sequence length="429" mass="47235">MQRQASNLLKNFVLLRLNKTIGNEVLLRIFKGKIILMSFVSFLLLCIMATAQASEEQKQDVFCSEELPLIIVGSGLAGHAAAADAYRALSQLRNKAPARGSIVVLEKEDSFGGNSMKATSGINGALSEFQTEQKIEDSLEDFKECVFETKINPKDVMYSYTDKHGEKANELVTVLTESSGDAVNWLRHEFGLEMTSISQCGGHSHPRTHRPPSGPAGTMIVKAVHSRLQDLVDFRYKCEVKELLIDDETKTVIGVKYLDKSNADKPETKILRGGAVILASGGYANDHTSDSLLNRYSLMHENELPTTNGPFATGDGVKMASKIGANLIDMSAIQIHPTGFIDPKKPNERTKFLAPEALRGCGGILINNNGLRFVDELDLRSKVVDKEREQQKKSAISSNERSNEPFRILLNEEAANKFGPNLGFYIKMG</sequence>
<dbReference type="SUPFAM" id="SSF51905">
    <property type="entry name" value="FAD/NAD(P)-binding domain"/>
    <property type="match status" value="1"/>
</dbReference>
<dbReference type="InterPro" id="IPR036188">
    <property type="entry name" value="FAD/NAD-bd_sf"/>
</dbReference>
<gene>
    <name evidence="7" type="ORF">RFI_11751</name>
</gene>
<dbReference type="InterPro" id="IPR003953">
    <property type="entry name" value="FAD-dep_OxRdtase_2_FAD-bd"/>
</dbReference>
<feature type="transmembrane region" description="Helical" evidence="5">
    <location>
        <begin position="34"/>
        <end position="53"/>
    </location>
</feature>
<evidence type="ECO:0000256" key="4">
    <source>
        <dbReference type="ARBA" id="ARBA00023002"/>
    </source>
</evidence>
<dbReference type="SUPFAM" id="SSF56425">
    <property type="entry name" value="Succinate dehydrogenase/fumarate reductase flavoprotein, catalytic domain"/>
    <property type="match status" value="1"/>
</dbReference>
<evidence type="ECO:0000313" key="8">
    <source>
        <dbReference type="Proteomes" id="UP000023152"/>
    </source>
</evidence>
<dbReference type="Proteomes" id="UP000023152">
    <property type="component" value="Unassembled WGS sequence"/>
</dbReference>
<keyword evidence="8" id="KW-1185">Reference proteome</keyword>
<protein>
    <submittedName>
        <fullName evidence="7">NADH-dependent fumarate reductase</fullName>
    </submittedName>
</protein>
<evidence type="ECO:0000259" key="6">
    <source>
        <dbReference type="Pfam" id="PF00890"/>
    </source>
</evidence>
<dbReference type="InterPro" id="IPR027477">
    <property type="entry name" value="Succ_DH/fumarate_Rdtase_cat_sf"/>
</dbReference>
<dbReference type="OMA" id="CIMATAQ"/>
<keyword evidence="4" id="KW-0560">Oxidoreductase</keyword>
<dbReference type="Pfam" id="PF00890">
    <property type="entry name" value="FAD_binding_2"/>
    <property type="match status" value="1"/>
</dbReference>
<evidence type="ECO:0000256" key="1">
    <source>
        <dbReference type="ARBA" id="ARBA00001974"/>
    </source>
</evidence>
<keyword evidence="5" id="KW-0472">Membrane</keyword>
<keyword evidence="5" id="KW-1133">Transmembrane helix</keyword>
<dbReference type="Gene3D" id="3.90.700.10">
    <property type="entry name" value="Succinate dehydrogenase/fumarate reductase flavoprotein, catalytic domain"/>
    <property type="match status" value="1"/>
</dbReference>
<feature type="domain" description="FAD-dependent oxidoreductase 2 FAD-binding" evidence="6">
    <location>
        <begin position="70"/>
        <end position="390"/>
    </location>
</feature>
<keyword evidence="3" id="KW-0274">FAD</keyword>
<evidence type="ECO:0000256" key="5">
    <source>
        <dbReference type="SAM" id="Phobius"/>
    </source>
</evidence>
<dbReference type="PANTHER" id="PTHR43400:SF7">
    <property type="entry name" value="FAD-DEPENDENT OXIDOREDUCTASE 2 FAD BINDING DOMAIN-CONTAINING PROTEIN"/>
    <property type="match status" value="1"/>
</dbReference>
<reference evidence="7 8" key="1">
    <citation type="journal article" date="2013" name="Curr. Biol.">
        <title>The Genome of the Foraminiferan Reticulomyxa filosa.</title>
        <authorList>
            <person name="Glockner G."/>
            <person name="Hulsmann N."/>
            <person name="Schleicher M."/>
            <person name="Noegel A.A."/>
            <person name="Eichinger L."/>
            <person name="Gallinger C."/>
            <person name="Pawlowski J."/>
            <person name="Sierra R."/>
            <person name="Euteneuer U."/>
            <person name="Pillet L."/>
            <person name="Moustafa A."/>
            <person name="Platzer M."/>
            <person name="Groth M."/>
            <person name="Szafranski K."/>
            <person name="Schliwa M."/>
        </authorList>
    </citation>
    <scope>NUCLEOTIDE SEQUENCE [LARGE SCALE GENOMIC DNA]</scope>
</reference>
<keyword evidence="5" id="KW-0812">Transmembrane</keyword>
<dbReference type="AlphaFoldDB" id="X6NGG3"/>
<proteinExistence type="predicted"/>
<organism evidence="7 8">
    <name type="scientific">Reticulomyxa filosa</name>
    <dbReference type="NCBI Taxonomy" id="46433"/>
    <lineage>
        <taxon>Eukaryota</taxon>
        <taxon>Sar</taxon>
        <taxon>Rhizaria</taxon>
        <taxon>Retaria</taxon>
        <taxon>Foraminifera</taxon>
        <taxon>Monothalamids</taxon>
        <taxon>Reticulomyxidae</taxon>
        <taxon>Reticulomyxa</taxon>
    </lineage>
</organism>